<evidence type="ECO:0000256" key="1">
    <source>
        <dbReference type="SAM" id="MobiDB-lite"/>
    </source>
</evidence>
<feature type="region of interest" description="Disordered" evidence="1">
    <location>
        <begin position="1"/>
        <end position="27"/>
    </location>
</feature>
<dbReference type="InterPro" id="IPR011990">
    <property type="entry name" value="TPR-like_helical_dom_sf"/>
</dbReference>
<dbReference type="Pfam" id="PF13482">
    <property type="entry name" value="RNase_H_2"/>
    <property type="match status" value="1"/>
</dbReference>
<protein>
    <recommendedName>
        <fullName evidence="2">YprB ribonuclease H-like domain-containing protein</fullName>
    </recommendedName>
</protein>
<reference evidence="3 4" key="1">
    <citation type="submission" date="2019-11" db="EMBL/GenBank/DDBJ databases">
        <title>Bacillus lacus genome.</title>
        <authorList>
            <person name="Allen C.J."/>
            <person name="Newman J.D."/>
        </authorList>
    </citation>
    <scope>NUCLEOTIDE SEQUENCE [LARGE SCALE GENOMIC DNA]</scope>
    <source>
        <strain evidence="3 4">KCTC 33946</strain>
    </source>
</reference>
<name>A0A7X2IWK2_9BACI</name>
<dbReference type="PANTHER" id="PTHR38462">
    <property type="entry name" value="EXONUCLEASE-LIKE PROTEIN"/>
    <property type="match status" value="1"/>
</dbReference>
<comment type="caution">
    <text evidence="3">The sequence shown here is derived from an EMBL/GenBank/DDBJ whole genome shotgun (WGS) entry which is preliminary data.</text>
</comment>
<dbReference type="RefSeq" id="WP_154306073.1">
    <property type="nucleotide sequence ID" value="NZ_WKKI01000002.1"/>
</dbReference>
<organism evidence="3 4">
    <name type="scientific">Metabacillus lacus</name>
    <dbReference type="NCBI Taxonomy" id="1983721"/>
    <lineage>
        <taxon>Bacteria</taxon>
        <taxon>Bacillati</taxon>
        <taxon>Bacillota</taxon>
        <taxon>Bacilli</taxon>
        <taxon>Bacillales</taxon>
        <taxon>Bacillaceae</taxon>
        <taxon>Metabacillus</taxon>
    </lineage>
</organism>
<dbReference type="AlphaFoldDB" id="A0A7X2IWK2"/>
<dbReference type="SUPFAM" id="SSF53098">
    <property type="entry name" value="Ribonuclease H-like"/>
    <property type="match status" value="1"/>
</dbReference>
<proteinExistence type="predicted"/>
<evidence type="ECO:0000259" key="2">
    <source>
        <dbReference type="Pfam" id="PF13482"/>
    </source>
</evidence>
<dbReference type="PANTHER" id="PTHR38462:SF1">
    <property type="entry name" value="YPRB RIBONUCLEASE H-LIKE DOMAIN-CONTAINING PROTEIN"/>
    <property type="match status" value="1"/>
</dbReference>
<evidence type="ECO:0000313" key="4">
    <source>
        <dbReference type="Proteomes" id="UP000448867"/>
    </source>
</evidence>
<dbReference type="Proteomes" id="UP000448867">
    <property type="component" value="Unassembled WGS sequence"/>
</dbReference>
<feature type="domain" description="YprB ribonuclease H-like" evidence="2">
    <location>
        <begin position="104"/>
        <end position="272"/>
    </location>
</feature>
<keyword evidence="4" id="KW-1185">Reference proteome</keyword>
<dbReference type="Gene3D" id="1.25.40.10">
    <property type="entry name" value="Tetratricopeptide repeat domain"/>
    <property type="match status" value="1"/>
</dbReference>
<dbReference type="EMBL" id="WKKI01000002">
    <property type="protein sequence ID" value="MRX70945.1"/>
    <property type="molecule type" value="Genomic_DNA"/>
</dbReference>
<accession>A0A7X2IWK2</accession>
<dbReference type="OrthoDB" id="9790530at2"/>
<dbReference type="InterPro" id="IPR012337">
    <property type="entry name" value="RNaseH-like_sf"/>
</dbReference>
<dbReference type="InterPro" id="IPR038720">
    <property type="entry name" value="YprB_RNase_H-like_dom"/>
</dbReference>
<dbReference type="SUPFAM" id="SSF48452">
    <property type="entry name" value="TPR-like"/>
    <property type="match status" value="1"/>
</dbReference>
<gene>
    <name evidence="3" type="ORF">GJU40_02030</name>
</gene>
<evidence type="ECO:0000313" key="3">
    <source>
        <dbReference type="EMBL" id="MRX70945.1"/>
    </source>
</evidence>
<sequence length="417" mass="47482">MSLKGKLSRYKSQMKLPQESPHPADAAIGNTTNIQYLKEWGHHDVKSVFHGEEYSLIREISYPLTYEHGLYCLGEFVNVVNEWNKSSSTHPLSAKGHTAGELFFFDTETTGLGGGTGNAIFLLGQARVQKNEVVVRQYLLPAPGNETALYHHFLSGINLKTLVTYNGKAFDWPQVKTRHTLVRDAVPALPEFGHFDLFHAARRMWKNNMDSVKLANVEKDILNIHRDADIPGYLAPMMYFQFLQSQHPENIAGVLKHNEIDVLSLITLYIHLSKKILLAEEVEDQQEQYELARWFQTAGDTPTALKIYESAAEKDGSNQYRAKMEAAMILKKSNEWERAEPMFNEVFQHSSGTSKIRAAIEMAKHLEHKKKMAAEALETASLAYAHLKEIEQFAKLHPSLKEDLQKRIKRLQLKVNK</sequence>